<keyword evidence="3" id="KW-1185">Reference proteome</keyword>
<dbReference type="Proteomes" id="UP000279089">
    <property type="component" value="Unassembled WGS sequence"/>
</dbReference>
<evidence type="ECO:0000313" key="3">
    <source>
        <dbReference type="Proteomes" id="UP000279089"/>
    </source>
</evidence>
<accession>A0A3N4MNT4</accession>
<feature type="chain" id="PRO_5018279613" description="Outer membrane protein beta-barrel domain-containing protein" evidence="1">
    <location>
        <begin position="22"/>
        <end position="164"/>
    </location>
</feature>
<sequence>MLTIILAAGFSWPAFSQQASAAYPRVMGYVGILHPLVTFGHHEPHYNFDGAYTVGLPTGINIWKNPGIGFSIELVPVIRASGGTGKMNNLLFHPGMLIGLGKGFTLAARAAFETSGRYGFTPVLNKIIIKGRGYNWFAALPVPARFGNDQPATIGVGLQFGIVF</sequence>
<proteinExistence type="predicted"/>
<reference evidence="3" key="1">
    <citation type="submission" date="2018-11" db="EMBL/GenBank/DDBJ databases">
        <title>Chitinophaga lutea sp.nov., isolate from arsenic contaminated soil.</title>
        <authorList>
            <person name="Zong Y."/>
        </authorList>
    </citation>
    <scope>NUCLEOTIDE SEQUENCE [LARGE SCALE GENOMIC DNA]</scope>
    <source>
        <strain evidence="3">YLT18</strain>
    </source>
</reference>
<feature type="signal peptide" evidence="1">
    <location>
        <begin position="1"/>
        <end position="21"/>
    </location>
</feature>
<gene>
    <name evidence="2" type="ORF">EG028_10870</name>
</gene>
<evidence type="ECO:0000256" key="1">
    <source>
        <dbReference type="SAM" id="SignalP"/>
    </source>
</evidence>
<dbReference type="AlphaFoldDB" id="A0A3N4MNT4"/>
<keyword evidence="1" id="KW-0732">Signal</keyword>
<dbReference type="OrthoDB" id="662468at2"/>
<comment type="caution">
    <text evidence="2">The sequence shown here is derived from an EMBL/GenBank/DDBJ whole genome shotgun (WGS) entry which is preliminary data.</text>
</comment>
<protein>
    <recommendedName>
        <fullName evidence="4">Outer membrane protein beta-barrel domain-containing protein</fullName>
    </recommendedName>
</protein>
<dbReference type="EMBL" id="RMBX01000005">
    <property type="protein sequence ID" value="RPD41329.1"/>
    <property type="molecule type" value="Genomic_DNA"/>
</dbReference>
<evidence type="ECO:0008006" key="4">
    <source>
        <dbReference type="Google" id="ProtNLM"/>
    </source>
</evidence>
<organism evidence="2 3">
    <name type="scientific">Chitinophaga barathri</name>
    <dbReference type="NCBI Taxonomy" id="1647451"/>
    <lineage>
        <taxon>Bacteria</taxon>
        <taxon>Pseudomonadati</taxon>
        <taxon>Bacteroidota</taxon>
        <taxon>Chitinophagia</taxon>
        <taxon>Chitinophagales</taxon>
        <taxon>Chitinophagaceae</taxon>
        <taxon>Chitinophaga</taxon>
    </lineage>
</organism>
<evidence type="ECO:0000313" key="2">
    <source>
        <dbReference type="EMBL" id="RPD41329.1"/>
    </source>
</evidence>
<name>A0A3N4MNT4_9BACT</name>